<dbReference type="AlphaFoldDB" id="A0A1R3RD84"/>
<dbReference type="InterPro" id="IPR051783">
    <property type="entry name" value="NAD(P)-dependent_oxidoreduct"/>
</dbReference>
<dbReference type="Gene3D" id="3.40.50.720">
    <property type="entry name" value="NAD(P)-binding Rossmann-like Domain"/>
    <property type="match status" value="1"/>
</dbReference>
<evidence type="ECO:0000259" key="1">
    <source>
        <dbReference type="Pfam" id="PF01370"/>
    </source>
</evidence>
<feature type="domain" description="NAD-dependent epimerase/dehydratase" evidence="1">
    <location>
        <begin position="11"/>
        <end position="237"/>
    </location>
</feature>
<proteinExistence type="predicted"/>
<dbReference type="Pfam" id="PF01370">
    <property type="entry name" value="Epimerase"/>
    <property type="match status" value="1"/>
</dbReference>
<dbReference type="PANTHER" id="PTHR48079">
    <property type="entry name" value="PROTEIN YEEZ"/>
    <property type="match status" value="1"/>
</dbReference>
<sequence length="328" mass="34896">MTAQEPKKTLFLTGGSGFVGTTLIPLAVTKHNYTVRALSRSPSSDTKLISLGAIPIRGDLTSHGLLREESRTADAVIHLATAYEFGVHASYDEVKDIDMHAVTAIFEGLGASPTSTPFVITSGTLIVLPDASGNETDERAPLDPNPINSRGELEKYVLEKGAEEGTGVRAMSVRLAPYVYGHGGSGVRRWMEMAAMMGRVTSVGGGGNRITTVHVEDAAELYLLAAERGGAGEVYNASGETGVTAKEMFGAVAEIMDVEVGDLSVTEAEEKLGVVVTRFLSVENRASGEKAKRELGWEVKGRGILEEIRKGSYKAVVEEVKKGMKTHA</sequence>
<gene>
    <name evidence="2" type="ORF">ASPCADRAFT_509414</name>
</gene>
<keyword evidence="3" id="KW-1185">Reference proteome</keyword>
<dbReference type="EMBL" id="KV907507">
    <property type="protein sequence ID" value="OOF92443.1"/>
    <property type="molecule type" value="Genomic_DNA"/>
</dbReference>
<dbReference type="GO" id="GO:0005737">
    <property type="term" value="C:cytoplasm"/>
    <property type="evidence" value="ECO:0007669"/>
    <property type="project" value="TreeGrafter"/>
</dbReference>
<dbReference type="SUPFAM" id="SSF51735">
    <property type="entry name" value="NAD(P)-binding Rossmann-fold domains"/>
    <property type="match status" value="1"/>
</dbReference>
<dbReference type="InterPro" id="IPR001509">
    <property type="entry name" value="Epimerase_deHydtase"/>
</dbReference>
<protein>
    <recommendedName>
        <fullName evidence="1">NAD-dependent epimerase/dehydratase domain-containing protein</fullName>
    </recommendedName>
</protein>
<dbReference type="PANTHER" id="PTHR48079:SF5">
    <property type="entry name" value="DEPENDENT EPIMERASE_DEHYDRATASE, PUTATIVE (AFU_ORTHOLOGUE AFUA_7G00180)-RELATED"/>
    <property type="match status" value="1"/>
</dbReference>
<accession>A0A1R3RD84</accession>
<evidence type="ECO:0000313" key="3">
    <source>
        <dbReference type="Proteomes" id="UP000188318"/>
    </source>
</evidence>
<dbReference type="OrthoDB" id="10262413at2759"/>
<dbReference type="InterPro" id="IPR036291">
    <property type="entry name" value="NAD(P)-bd_dom_sf"/>
</dbReference>
<organism evidence="2 3">
    <name type="scientific">Aspergillus carbonarius (strain ITEM 5010)</name>
    <dbReference type="NCBI Taxonomy" id="602072"/>
    <lineage>
        <taxon>Eukaryota</taxon>
        <taxon>Fungi</taxon>
        <taxon>Dikarya</taxon>
        <taxon>Ascomycota</taxon>
        <taxon>Pezizomycotina</taxon>
        <taxon>Eurotiomycetes</taxon>
        <taxon>Eurotiomycetidae</taxon>
        <taxon>Eurotiales</taxon>
        <taxon>Aspergillaceae</taxon>
        <taxon>Aspergillus</taxon>
        <taxon>Aspergillus subgen. Circumdati</taxon>
    </lineage>
</organism>
<dbReference type="OMA" id="YPGDGTQ"/>
<evidence type="ECO:0000313" key="2">
    <source>
        <dbReference type="EMBL" id="OOF92443.1"/>
    </source>
</evidence>
<reference evidence="3" key="1">
    <citation type="journal article" date="2017" name="Genome Biol.">
        <title>Comparative genomics reveals high biological diversity and specific adaptations in the industrially and medically important fungal genus Aspergillus.</title>
        <authorList>
            <person name="de Vries R.P."/>
            <person name="Riley R."/>
            <person name="Wiebenga A."/>
            <person name="Aguilar-Osorio G."/>
            <person name="Amillis S."/>
            <person name="Uchima C.A."/>
            <person name="Anderluh G."/>
            <person name="Asadollahi M."/>
            <person name="Askin M."/>
            <person name="Barry K."/>
            <person name="Battaglia E."/>
            <person name="Bayram O."/>
            <person name="Benocci T."/>
            <person name="Braus-Stromeyer S.A."/>
            <person name="Caldana C."/>
            <person name="Canovas D."/>
            <person name="Cerqueira G.C."/>
            <person name="Chen F."/>
            <person name="Chen W."/>
            <person name="Choi C."/>
            <person name="Clum A."/>
            <person name="Dos Santos R.A."/>
            <person name="Damasio A.R."/>
            <person name="Diallinas G."/>
            <person name="Emri T."/>
            <person name="Fekete E."/>
            <person name="Flipphi M."/>
            <person name="Freyberg S."/>
            <person name="Gallo A."/>
            <person name="Gournas C."/>
            <person name="Habgood R."/>
            <person name="Hainaut M."/>
            <person name="Harispe M.L."/>
            <person name="Henrissat B."/>
            <person name="Hilden K.S."/>
            <person name="Hope R."/>
            <person name="Hossain A."/>
            <person name="Karabika E."/>
            <person name="Karaffa L."/>
            <person name="Karanyi Z."/>
            <person name="Krasevec N."/>
            <person name="Kuo A."/>
            <person name="Kusch H."/>
            <person name="LaButti K."/>
            <person name="Lagendijk E.L."/>
            <person name="Lapidus A."/>
            <person name="Levasseur A."/>
            <person name="Lindquist E."/>
            <person name="Lipzen A."/>
            <person name="Logrieco A.F."/>
            <person name="MacCabe A."/>
            <person name="Maekelae M.R."/>
            <person name="Malavazi I."/>
            <person name="Melin P."/>
            <person name="Meyer V."/>
            <person name="Mielnichuk N."/>
            <person name="Miskei M."/>
            <person name="Molnar A.P."/>
            <person name="Mule G."/>
            <person name="Ngan C.Y."/>
            <person name="Orejas M."/>
            <person name="Orosz E."/>
            <person name="Ouedraogo J.P."/>
            <person name="Overkamp K.M."/>
            <person name="Park H.-S."/>
            <person name="Perrone G."/>
            <person name="Piumi F."/>
            <person name="Punt P.J."/>
            <person name="Ram A.F."/>
            <person name="Ramon A."/>
            <person name="Rauscher S."/>
            <person name="Record E."/>
            <person name="Riano-Pachon D.M."/>
            <person name="Robert V."/>
            <person name="Roehrig J."/>
            <person name="Ruller R."/>
            <person name="Salamov A."/>
            <person name="Salih N.S."/>
            <person name="Samson R.A."/>
            <person name="Sandor E."/>
            <person name="Sanguinetti M."/>
            <person name="Schuetze T."/>
            <person name="Sepcic K."/>
            <person name="Shelest E."/>
            <person name="Sherlock G."/>
            <person name="Sophianopoulou V."/>
            <person name="Squina F.M."/>
            <person name="Sun H."/>
            <person name="Susca A."/>
            <person name="Todd R.B."/>
            <person name="Tsang A."/>
            <person name="Unkles S.E."/>
            <person name="van de Wiele N."/>
            <person name="van Rossen-Uffink D."/>
            <person name="Oliveira J.V."/>
            <person name="Vesth T.C."/>
            <person name="Visser J."/>
            <person name="Yu J.-H."/>
            <person name="Zhou M."/>
            <person name="Andersen M.R."/>
            <person name="Archer D.B."/>
            <person name="Baker S.E."/>
            <person name="Benoit I."/>
            <person name="Brakhage A.A."/>
            <person name="Braus G.H."/>
            <person name="Fischer R."/>
            <person name="Frisvad J.C."/>
            <person name="Goldman G.H."/>
            <person name="Houbraken J."/>
            <person name="Oakley B."/>
            <person name="Pocsi I."/>
            <person name="Scazzocchio C."/>
            <person name="Seiboth B."/>
            <person name="vanKuyk P.A."/>
            <person name="Wortman J."/>
            <person name="Dyer P.S."/>
            <person name="Grigoriev I.V."/>
        </authorList>
    </citation>
    <scope>NUCLEOTIDE SEQUENCE [LARGE SCALE GENOMIC DNA]</scope>
    <source>
        <strain evidence="3">ITEM 5010</strain>
    </source>
</reference>
<dbReference type="GO" id="GO:0004029">
    <property type="term" value="F:aldehyde dehydrogenase (NAD+) activity"/>
    <property type="evidence" value="ECO:0007669"/>
    <property type="project" value="TreeGrafter"/>
</dbReference>
<dbReference type="STRING" id="602072.A0A1R3RD84"/>
<dbReference type="Proteomes" id="UP000188318">
    <property type="component" value="Unassembled WGS sequence"/>
</dbReference>
<name>A0A1R3RD84_ASPC5</name>
<dbReference type="VEuPathDB" id="FungiDB:ASPCADRAFT_509414"/>